<dbReference type="InterPro" id="IPR000055">
    <property type="entry name" value="Restrct_endonuc_typeI_TRD"/>
</dbReference>
<reference evidence="6 7" key="1">
    <citation type="submission" date="2017-04" db="EMBL/GenBank/DDBJ databases">
        <title>The genome sequence of Parageobacillus galactosidasius DSM 18751.</title>
        <authorList>
            <person name="Ramaloko W.T."/>
            <person name="Koen N."/>
            <person name="Polliack S."/>
            <person name="Aliyu H."/>
            <person name="Lebre P."/>
            <person name="Mohr T."/>
            <person name="Oswald F."/>
            <person name="Zwick M."/>
            <person name="Neumann A."/>
            <person name="Syldatk C."/>
            <person name="Cowan D."/>
            <person name="De Maayer P."/>
        </authorList>
    </citation>
    <scope>NUCLEOTIDE SEQUENCE [LARGE SCALE GENOMIC DNA]</scope>
    <source>
        <strain evidence="6 7">DSM 18751</strain>
    </source>
</reference>
<dbReference type="GO" id="GO:0003677">
    <property type="term" value="F:DNA binding"/>
    <property type="evidence" value="ECO:0007669"/>
    <property type="project" value="UniProtKB-KW"/>
</dbReference>
<dbReference type="EMBL" id="NDYL01000001">
    <property type="protein sequence ID" value="OXB94973.1"/>
    <property type="molecule type" value="Genomic_DNA"/>
</dbReference>
<evidence type="ECO:0000256" key="2">
    <source>
        <dbReference type="ARBA" id="ARBA00022747"/>
    </source>
</evidence>
<evidence type="ECO:0000256" key="3">
    <source>
        <dbReference type="ARBA" id="ARBA00023125"/>
    </source>
</evidence>
<keyword evidence="2" id="KW-0680">Restriction system</keyword>
<name>A0A226QR53_9BACL</name>
<accession>A0A226QR53</accession>
<dbReference type="Pfam" id="PF01420">
    <property type="entry name" value="Methylase_S"/>
    <property type="match status" value="1"/>
</dbReference>
<dbReference type="PANTHER" id="PTHR30408:SF12">
    <property type="entry name" value="TYPE I RESTRICTION ENZYME MJAVIII SPECIFICITY SUBUNIT"/>
    <property type="match status" value="1"/>
</dbReference>
<proteinExistence type="inferred from homology"/>
<feature type="coiled-coil region" evidence="4">
    <location>
        <begin position="195"/>
        <end position="246"/>
    </location>
</feature>
<keyword evidence="7" id="KW-1185">Reference proteome</keyword>
<dbReference type="GO" id="GO:0009307">
    <property type="term" value="P:DNA restriction-modification system"/>
    <property type="evidence" value="ECO:0007669"/>
    <property type="project" value="UniProtKB-KW"/>
</dbReference>
<organism evidence="6 7">
    <name type="scientific">Parageobacillus galactosidasius</name>
    <dbReference type="NCBI Taxonomy" id="883812"/>
    <lineage>
        <taxon>Bacteria</taxon>
        <taxon>Bacillati</taxon>
        <taxon>Bacillota</taxon>
        <taxon>Bacilli</taxon>
        <taxon>Bacillales</taxon>
        <taxon>Anoxybacillaceae</taxon>
        <taxon>Parageobacillus</taxon>
    </lineage>
</organism>
<dbReference type="InterPro" id="IPR052021">
    <property type="entry name" value="Type-I_RS_S_subunit"/>
</dbReference>
<evidence type="ECO:0000313" key="6">
    <source>
        <dbReference type="EMBL" id="OXB94973.1"/>
    </source>
</evidence>
<feature type="domain" description="Type I restriction modification DNA specificity" evidence="5">
    <location>
        <begin position="276"/>
        <end position="443"/>
    </location>
</feature>
<dbReference type="AlphaFoldDB" id="A0A226QR53"/>
<comment type="similarity">
    <text evidence="1">Belongs to the type-I restriction system S methylase family.</text>
</comment>
<evidence type="ECO:0000259" key="5">
    <source>
        <dbReference type="Pfam" id="PF01420"/>
    </source>
</evidence>
<dbReference type="Proteomes" id="UP000198394">
    <property type="component" value="Unassembled WGS sequence"/>
</dbReference>
<keyword evidence="3" id="KW-0238">DNA-binding</keyword>
<gene>
    <name evidence="6" type="ORF">B9L23_09040</name>
</gene>
<comment type="caution">
    <text evidence="6">The sequence shown here is derived from an EMBL/GenBank/DDBJ whole genome shotgun (WGS) entry which is preliminary data.</text>
</comment>
<dbReference type="PANTHER" id="PTHR30408">
    <property type="entry name" value="TYPE-1 RESTRICTION ENZYME ECOKI SPECIFICITY PROTEIN"/>
    <property type="match status" value="1"/>
</dbReference>
<evidence type="ECO:0000256" key="1">
    <source>
        <dbReference type="ARBA" id="ARBA00010923"/>
    </source>
</evidence>
<sequence length="471" mass="54615">MNSYTAKSGWVHPTLIIDRIDSSFYKKEDIENLRRLFNSELPLKTLLDISNKITDGPHDGYTFVDNGVLFLRSQNIKNAGFDLSDKKFIEPEFHNKYRKSWLEQGDLLITRIGQYFGNAAVVSKDYVGCNINHAIAKVQLKKEVDPYYVCAYINSPTGNKLYRRLGKSFTSPRVNLADFSEFLVPLPARKIQTYIGNKIRKAEELREEAKRLKEEAEEILFNELRIKELEHLLMEQNKKYNWVEETALTERIDAYYYKAKYTILDKFISQFEYVITKKIADVEYGYMPQEDYTEVDSGIPIIRITNMPGNLLIDSSDIKHIPVNEKIKDRHFVRENDILMVQLGDTTGKVAYVSKEFDGYLFPSFCLKISLKDTNKVLPGYLALLYESKIMQLQIEQTISYASVRPNTTKPAIESLKIPIIEMSKQKEIADRILNYIKHIYESKHLIIEAKQDVEDLIEGKFDESKISEGV</sequence>
<dbReference type="Gene3D" id="3.90.220.20">
    <property type="entry name" value="DNA methylase specificity domains"/>
    <property type="match status" value="2"/>
</dbReference>
<evidence type="ECO:0000313" key="7">
    <source>
        <dbReference type="Proteomes" id="UP000198394"/>
    </source>
</evidence>
<dbReference type="InterPro" id="IPR044946">
    <property type="entry name" value="Restrct_endonuc_typeI_TRD_sf"/>
</dbReference>
<protein>
    <recommendedName>
        <fullName evidence="5">Type I restriction modification DNA specificity domain-containing protein</fullName>
    </recommendedName>
</protein>
<dbReference type="RefSeq" id="WP_089097414.1">
    <property type="nucleotide sequence ID" value="NZ_NDYL01000001.1"/>
</dbReference>
<dbReference type="SUPFAM" id="SSF116734">
    <property type="entry name" value="DNA methylase specificity domain"/>
    <property type="match status" value="2"/>
</dbReference>
<evidence type="ECO:0000256" key="4">
    <source>
        <dbReference type="SAM" id="Coils"/>
    </source>
</evidence>
<keyword evidence="4" id="KW-0175">Coiled coil</keyword>